<comment type="function">
    <text evidence="10">Catalyzes the ADP transfer from ATP to D-glycero-beta-D-manno-heptose 1-phosphate, yielding ADP-D-glycero-beta-D-manno-heptose.</text>
</comment>
<organism evidence="14 15">
    <name type="scientific">Chitinophaga cymbidii</name>
    <dbReference type="NCBI Taxonomy" id="1096750"/>
    <lineage>
        <taxon>Bacteria</taxon>
        <taxon>Pseudomonadati</taxon>
        <taxon>Bacteroidota</taxon>
        <taxon>Chitinophagia</taxon>
        <taxon>Chitinophagales</taxon>
        <taxon>Chitinophagaceae</taxon>
        <taxon>Chitinophaga</taxon>
    </lineage>
</organism>
<reference evidence="14 15" key="1">
    <citation type="submission" date="2019-07" db="EMBL/GenBank/DDBJ databases">
        <title>Whole genome shotgun sequence of Chitinophaga cymbidii NBRC 109752.</title>
        <authorList>
            <person name="Hosoyama A."/>
            <person name="Uohara A."/>
            <person name="Ohji S."/>
            <person name="Ichikawa N."/>
        </authorList>
    </citation>
    <scope>NUCLEOTIDE SEQUENCE [LARGE SCALE GENOMIC DNA]</scope>
    <source>
        <strain evidence="14 15">NBRC 109752</strain>
    </source>
</reference>
<accession>A0A512RKF1</accession>
<dbReference type="Pfam" id="PF01467">
    <property type="entry name" value="CTP_transf_like"/>
    <property type="match status" value="1"/>
</dbReference>
<dbReference type="PANTHER" id="PTHR46969">
    <property type="entry name" value="BIFUNCTIONAL PROTEIN HLDE"/>
    <property type="match status" value="1"/>
</dbReference>
<dbReference type="InterPro" id="IPR011914">
    <property type="entry name" value="RfaE_dom_II"/>
</dbReference>
<dbReference type="InterPro" id="IPR002173">
    <property type="entry name" value="Carboh/pur_kinase_PfkB_CS"/>
</dbReference>
<evidence type="ECO:0000313" key="14">
    <source>
        <dbReference type="EMBL" id="GEP96193.1"/>
    </source>
</evidence>
<proteinExistence type="inferred from homology"/>
<feature type="region of interest" description="Ribokinase" evidence="10">
    <location>
        <begin position="1"/>
        <end position="332"/>
    </location>
</feature>
<dbReference type="PROSITE" id="PS00583">
    <property type="entry name" value="PFKB_KINASES_1"/>
    <property type="match status" value="1"/>
</dbReference>
<evidence type="ECO:0000256" key="8">
    <source>
        <dbReference type="ARBA" id="ARBA00023277"/>
    </source>
</evidence>
<dbReference type="GO" id="GO:0016773">
    <property type="term" value="F:phosphotransferase activity, alcohol group as acceptor"/>
    <property type="evidence" value="ECO:0007669"/>
    <property type="project" value="InterPro"/>
</dbReference>
<evidence type="ECO:0000256" key="3">
    <source>
        <dbReference type="ARBA" id="ARBA00022695"/>
    </source>
</evidence>
<sequence>MKIKTDIMYHQFITRFNILSILVIGDLMIDRYLKGSSSRLSPEGPVPVVDITDSCTSPGGGANTAANLCYLGAKVTFCSVTGDDEDGKIAAQLLEDAGIRTRIIHDPQRATIVKTRVTAGGQLLTRYDSGTETPLNADADAAFITLLQQEFPQYDALVIADYNKGLLTPAVIRALEELRRQHPVFIAVDSKHVDRFCHLQPSLVKPNYTEAMHLLQMREDADRVAQVRQCGEALHAITRATITAVTLDEEGAVIFRGPEPAYRAQALPVQHPNVVGAGDVYISAFTLASLSGADVPAAAEIAATAAAVAVSKANTACCTQSELQAYFSMQQKCITDPQQIAAISRMYKAQGKKVVFTNGCFDILHSGHVAYLNNARALGHVLIVGINNDDSIRRMKGQHRPINPLSDRMQVLAGLEAVTHIIPFGNMADDTPCELISMIAPDIFAKGGDYRLEDLPEAPLVKELGGNVTILPLVPGRSTSSVIRRIHTNPLLKTV</sequence>
<protein>
    <recommendedName>
        <fullName evidence="10">Bifunctional protein HldE</fullName>
    </recommendedName>
    <domain>
        <recommendedName>
            <fullName evidence="10">D-beta-D-heptose 7-phosphate kinase</fullName>
            <ecNumber evidence="10">2.7.1.167</ecNumber>
        </recommendedName>
        <alternativeName>
            <fullName evidence="10">D-beta-D-heptose 7-phosphotransferase</fullName>
        </alternativeName>
        <alternativeName>
            <fullName evidence="10">D-glycero-beta-D-manno-heptose-7-phosphate kinase</fullName>
        </alternativeName>
    </domain>
    <domain>
        <recommendedName>
            <fullName evidence="10">D-beta-D-heptose 1-phosphate adenylyltransferase</fullName>
            <ecNumber evidence="10">2.7.7.70</ecNumber>
        </recommendedName>
        <alternativeName>
            <fullName evidence="10">D-glycero-beta-D-manno-heptose 1-phosphate adenylyltransferase</fullName>
        </alternativeName>
    </domain>
</protein>
<feature type="domain" description="Carbohydrate kinase PfkB" evidence="12">
    <location>
        <begin position="20"/>
        <end position="318"/>
    </location>
</feature>
<dbReference type="GO" id="GO:0009244">
    <property type="term" value="P:lipopolysaccharide core region biosynthetic process"/>
    <property type="evidence" value="ECO:0007669"/>
    <property type="project" value="UniProtKB-UniPathway"/>
</dbReference>
<evidence type="ECO:0000256" key="4">
    <source>
        <dbReference type="ARBA" id="ARBA00022741"/>
    </source>
</evidence>
<dbReference type="GO" id="GO:0097171">
    <property type="term" value="P:ADP-L-glycero-beta-D-manno-heptose biosynthetic process"/>
    <property type="evidence" value="ECO:0007669"/>
    <property type="project" value="UniProtKB-UniPathway"/>
</dbReference>
<feature type="binding site" evidence="10">
    <location>
        <begin position="207"/>
        <end position="210"/>
    </location>
    <ligand>
        <name>ATP</name>
        <dbReference type="ChEBI" id="CHEBI:30616"/>
    </ligand>
</feature>
<comment type="function">
    <text evidence="10">Catalyzes the phosphorylation of D-glycero-D-manno-heptose 7-phosphate at the C-1 position to selectively form D-glycero-beta-D-manno-heptose-1,7-bisphosphate.</text>
</comment>
<keyword evidence="4 10" id="KW-0547">Nucleotide-binding</keyword>
<dbReference type="InterPro" id="IPR004821">
    <property type="entry name" value="Cyt_trans-like"/>
</dbReference>
<evidence type="ECO:0000256" key="11">
    <source>
        <dbReference type="SAM" id="Phobius"/>
    </source>
</evidence>
<dbReference type="PANTHER" id="PTHR46969:SF1">
    <property type="entry name" value="BIFUNCTIONAL PROTEIN HLDE"/>
    <property type="match status" value="1"/>
</dbReference>
<comment type="pathway">
    <text evidence="10">Nucleotide-sugar biosynthesis; ADP-L-glycero-beta-D-manno-heptose biosynthesis; ADP-L-glycero-beta-D-manno-heptose from D-glycero-beta-D-manno-heptose 7-phosphate: step 3/4.</text>
</comment>
<dbReference type="InterPro" id="IPR011611">
    <property type="entry name" value="PfkB_dom"/>
</dbReference>
<comment type="pathway">
    <text evidence="1">Bacterial outer membrane biogenesis; LPS core biosynthesis.</text>
</comment>
<keyword evidence="15" id="KW-1185">Reference proteome</keyword>
<dbReference type="GO" id="GO:0005829">
    <property type="term" value="C:cytosol"/>
    <property type="evidence" value="ECO:0007669"/>
    <property type="project" value="TreeGrafter"/>
</dbReference>
<dbReference type="EC" id="2.7.7.70" evidence="10"/>
<keyword evidence="6 10" id="KW-0067">ATP-binding</keyword>
<dbReference type="OrthoDB" id="9802794at2"/>
<comment type="similarity">
    <text evidence="10">In the C-terminal section; belongs to the cytidylyltransferase family.</text>
</comment>
<dbReference type="InterPro" id="IPR029056">
    <property type="entry name" value="Ribokinase-like"/>
</dbReference>
<keyword evidence="2 10" id="KW-0808">Transferase</keyword>
<feature type="region of interest" description="Cytidylyltransferase" evidence="10">
    <location>
        <begin position="356"/>
        <end position="495"/>
    </location>
</feature>
<gene>
    <name evidence="10 14" type="primary">hldE</name>
    <name evidence="14" type="ORF">CCY01nite_24530</name>
</gene>
<evidence type="ECO:0000256" key="6">
    <source>
        <dbReference type="ARBA" id="ARBA00022840"/>
    </source>
</evidence>
<evidence type="ECO:0000313" key="15">
    <source>
        <dbReference type="Proteomes" id="UP000321436"/>
    </source>
</evidence>
<evidence type="ECO:0000256" key="9">
    <source>
        <dbReference type="ARBA" id="ARBA00047428"/>
    </source>
</evidence>
<comment type="caution">
    <text evidence="14">The sequence shown here is derived from an EMBL/GenBank/DDBJ whole genome shotgun (WGS) entry which is preliminary data.</text>
</comment>
<dbReference type="SUPFAM" id="SSF52374">
    <property type="entry name" value="Nucleotidylyl transferase"/>
    <property type="match status" value="1"/>
</dbReference>
<dbReference type="GO" id="GO:0033785">
    <property type="term" value="F:heptose 7-phosphate kinase activity"/>
    <property type="evidence" value="ECO:0007669"/>
    <property type="project" value="UniProtKB-UniRule"/>
</dbReference>
<dbReference type="UniPathway" id="UPA00356">
    <property type="reaction ID" value="UER00437"/>
</dbReference>
<dbReference type="NCBIfam" id="TIGR00125">
    <property type="entry name" value="cyt_tran_rel"/>
    <property type="match status" value="1"/>
</dbReference>
<dbReference type="AlphaFoldDB" id="A0A512RKF1"/>
<evidence type="ECO:0000259" key="13">
    <source>
        <dbReference type="Pfam" id="PF01467"/>
    </source>
</evidence>
<dbReference type="NCBIfam" id="TIGR02199">
    <property type="entry name" value="rfaE_dom_II"/>
    <property type="match status" value="1"/>
</dbReference>
<dbReference type="SUPFAM" id="SSF53613">
    <property type="entry name" value="Ribokinase-like"/>
    <property type="match status" value="1"/>
</dbReference>
<feature type="domain" description="Cytidyltransferase-like" evidence="13">
    <location>
        <begin position="356"/>
        <end position="453"/>
    </location>
</feature>
<dbReference type="InterPro" id="IPR023030">
    <property type="entry name" value="Bifunc_HldE"/>
</dbReference>
<dbReference type="HAMAP" id="MF_01603">
    <property type="entry name" value="HldE"/>
    <property type="match status" value="1"/>
</dbReference>
<dbReference type="Pfam" id="PF00294">
    <property type="entry name" value="PfkB"/>
    <property type="match status" value="1"/>
</dbReference>
<keyword evidence="11" id="KW-0472">Membrane</keyword>
<comment type="similarity">
    <text evidence="10">In the N-terminal section; belongs to the carbohydrate kinase PfkB family.</text>
</comment>
<evidence type="ECO:0000256" key="2">
    <source>
        <dbReference type="ARBA" id="ARBA00022679"/>
    </source>
</evidence>
<dbReference type="Gene3D" id="3.40.1190.20">
    <property type="match status" value="1"/>
</dbReference>
<keyword evidence="3 10" id="KW-0548">Nucleotidyltransferase</keyword>
<evidence type="ECO:0000256" key="10">
    <source>
        <dbReference type="HAMAP-Rule" id="MF_01603"/>
    </source>
</evidence>
<keyword evidence="11" id="KW-1133">Transmembrane helix</keyword>
<keyword evidence="7 10" id="KW-0511">Multifunctional enzyme</keyword>
<dbReference type="EMBL" id="BKAU01000002">
    <property type="protein sequence ID" value="GEP96193.1"/>
    <property type="molecule type" value="Genomic_DNA"/>
</dbReference>
<evidence type="ECO:0000256" key="1">
    <source>
        <dbReference type="ARBA" id="ARBA00004713"/>
    </source>
</evidence>
<comment type="subunit">
    <text evidence="10">Homodimer.</text>
</comment>
<evidence type="ECO:0000256" key="5">
    <source>
        <dbReference type="ARBA" id="ARBA00022777"/>
    </source>
</evidence>
<dbReference type="Gene3D" id="3.40.50.620">
    <property type="entry name" value="HUPs"/>
    <property type="match status" value="1"/>
</dbReference>
<keyword evidence="8 10" id="KW-0119">Carbohydrate metabolism</keyword>
<dbReference type="InterPro" id="IPR014729">
    <property type="entry name" value="Rossmann-like_a/b/a_fold"/>
</dbReference>
<dbReference type="Proteomes" id="UP000321436">
    <property type="component" value="Unassembled WGS sequence"/>
</dbReference>
<evidence type="ECO:0000256" key="7">
    <source>
        <dbReference type="ARBA" id="ARBA00023268"/>
    </source>
</evidence>
<dbReference type="GO" id="GO:0005524">
    <property type="term" value="F:ATP binding"/>
    <property type="evidence" value="ECO:0007669"/>
    <property type="project" value="UniProtKB-UniRule"/>
</dbReference>
<dbReference type="GO" id="GO:0033786">
    <property type="term" value="F:heptose-1-phosphate adenylyltransferase activity"/>
    <property type="evidence" value="ECO:0007669"/>
    <property type="project" value="UniProtKB-UniRule"/>
</dbReference>
<keyword evidence="11" id="KW-0812">Transmembrane</keyword>
<feature type="transmembrane region" description="Helical" evidence="11">
    <location>
        <begin position="12"/>
        <end position="29"/>
    </location>
</feature>
<dbReference type="EC" id="2.7.1.167" evidence="10"/>
<feature type="active site" evidence="10">
    <location>
        <position position="279"/>
    </location>
</feature>
<comment type="pathway">
    <text evidence="10">Nucleotide-sugar biosynthesis; ADP-L-glycero-beta-D-manno-heptose biosynthesis; ADP-L-glycero-beta-D-manno-heptose from D-glycero-beta-D-manno-heptose 7-phosphate: step 1/4.</text>
</comment>
<comment type="catalytic activity">
    <reaction evidence="9 10">
        <text>D-glycero-beta-D-manno-heptose 1-phosphate + ATP + H(+) = ADP-D-glycero-beta-D-manno-heptose + diphosphate</text>
        <dbReference type="Rhea" id="RHEA:27465"/>
        <dbReference type="ChEBI" id="CHEBI:15378"/>
        <dbReference type="ChEBI" id="CHEBI:30616"/>
        <dbReference type="ChEBI" id="CHEBI:33019"/>
        <dbReference type="ChEBI" id="CHEBI:59967"/>
        <dbReference type="ChEBI" id="CHEBI:61593"/>
        <dbReference type="EC" id="2.7.7.70"/>
    </reaction>
</comment>
<name>A0A512RKF1_9BACT</name>
<evidence type="ECO:0000259" key="12">
    <source>
        <dbReference type="Pfam" id="PF00294"/>
    </source>
</evidence>
<keyword evidence="5 10" id="KW-0418">Kinase</keyword>
<dbReference type="UniPathway" id="UPA00958"/>
<comment type="catalytic activity">
    <reaction evidence="10">
        <text>D-glycero-beta-D-manno-heptose 7-phosphate + ATP = D-glycero-beta-D-manno-heptose 1,7-bisphosphate + ADP + H(+)</text>
        <dbReference type="Rhea" id="RHEA:27473"/>
        <dbReference type="ChEBI" id="CHEBI:15378"/>
        <dbReference type="ChEBI" id="CHEBI:30616"/>
        <dbReference type="ChEBI" id="CHEBI:60204"/>
        <dbReference type="ChEBI" id="CHEBI:60208"/>
        <dbReference type="ChEBI" id="CHEBI:456216"/>
        <dbReference type="EC" id="2.7.1.167"/>
    </reaction>
</comment>